<evidence type="ECO:0000313" key="3">
    <source>
        <dbReference type="Proteomes" id="UP000321518"/>
    </source>
</evidence>
<keyword evidence="2" id="KW-0472">Membrane</keyword>
<name>A0A511K997_RHOTO</name>
<organism evidence="2 3">
    <name type="scientific">Rhodotorula toruloides</name>
    <name type="common">Yeast</name>
    <name type="synonym">Rhodosporidium toruloides</name>
    <dbReference type="NCBI Taxonomy" id="5286"/>
    <lineage>
        <taxon>Eukaryota</taxon>
        <taxon>Fungi</taxon>
        <taxon>Dikarya</taxon>
        <taxon>Basidiomycota</taxon>
        <taxon>Pucciniomycotina</taxon>
        <taxon>Microbotryomycetes</taxon>
        <taxon>Sporidiobolales</taxon>
        <taxon>Sporidiobolaceae</taxon>
        <taxon>Rhodotorula</taxon>
    </lineage>
</organism>
<proteinExistence type="predicted"/>
<dbReference type="AlphaFoldDB" id="A0A511K997"/>
<dbReference type="EMBL" id="BJWK01000002">
    <property type="protein sequence ID" value="GEM06911.1"/>
    <property type="molecule type" value="Genomic_DNA"/>
</dbReference>
<feature type="compositionally biased region" description="Polar residues" evidence="1">
    <location>
        <begin position="19"/>
        <end position="29"/>
    </location>
</feature>
<sequence length="67" mass="7140">MATSRDQLADVELGDIKGGSTTLNRTNSLSKHDGNGVVLRGLDGDSPDGSVHRNLKARHLQAGPYRL</sequence>
<accession>A0A511K997</accession>
<evidence type="ECO:0000313" key="2">
    <source>
        <dbReference type="EMBL" id="GEM06911.1"/>
    </source>
</evidence>
<evidence type="ECO:0000256" key="1">
    <source>
        <dbReference type="SAM" id="MobiDB-lite"/>
    </source>
</evidence>
<reference evidence="2 3" key="1">
    <citation type="submission" date="2019-07" db="EMBL/GenBank/DDBJ databases">
        <title>Rhodotorula toruloides NBRC10032 genome sequencing.</title>
        <authorList>
            <person name="Shida Y."/>
            <person name="Takaku H."/>
            <person name="Ogasawara W."/>
            <person name="Mori K."/>
        </authorList>
    </citation>
    <scope>NUCLEOTIDE SEQUENCE [LARGE SCALE GENOMIC DNA]</scope>
    <source>
        <strain evidence="2 3">NBRC10032</strain>
    </source>
</reference>
<feature type="region of interest" description="Disordered" evidence="1">
    <location>
        <begin position="1"/>
        <end position="67"/>
    </location>
</feature>
<dbReference type="Proteomes" id="UP000321518">
    <property type="component" value="Unassembled WGS sequence"/>
</dbReference>
<gene>
    <name evidence="2" type="ORF">Rt10032_c02g0928</name>
</gene>
<protein>
    <submittedName>
        <fullName evidence="2">Amino acid transmembrane transporter</fullName>
    </submittedName>
</protein>
<comment type="caution">
    <text evidence="2">The sequence shown here is derived from an EMBL/GenBank/DDBJ whole genome shotgun (WGS) entry which is preliminary data.</text>
</comment>
<keyword evidence="2" id="KW-0812">Transmembrane</keyword>